<evidence type="ECO:0000256" key="3">
    <source>
        <dbReference type="ARBA" id="ARBA00022692"/>
    </source>
</evidence>
<dbReference type="InterPro" id="IPR050817">
    <property type="entry name" value="DjlA_DnaK_co-chaperone"/>
</dbReference>
<dbReference type="InterPro" id="IPR036869">
    <property type="entry name" value="J_dom_sf"/>
</dbReference>
<dbReference type="InterPro" id="IPR007791">
    <property type="entry name" value="DjlA_N"/>
</dbReference>
<evidence type="ECO:0000259" key="7">
    <source>
        <dbReference type="PROSITE" id="PS50076"/>
    </source>
</evidence>
<dbReference type="PANTHER" id="PTHR24074">
    <property type="entry name" value="CO-CHAPERONE PROTEIN DJLA"/>
    <property type="match status" value="1"/>
</dbReference>
<evidence type="ECO:0000256" key="4">
    <source>
        <dbReference type="ARBA" id="ARBA00022989"/>
    </source>
</evidence>
<dbReference type="SUPFAM" id="SSF46565">
    <property type="entry name" value="Chaperone J-domain"/>
    <property type="match status" value="1"/>
</dbReference>
<organism evidence="8">
    <name type="scientific">hydrothermal vent metagenome</name>
    <dbReference type="NCBI Taxonomy" id="652676"/>
    <lineage>
        <taxon>unclassified sequences</taxon>
        <taxon>metagenomes</taxon>
        <taxon>ecological metagenomes</taxon>
    </lineage>
</organism>
<evidence type="ECO:0000256" key="5">
    <source>
        <dbReference type="ARBA" id="ARBA00023136"/>
    </source>
</evidence>
<feature type="domain" description="J" evidence="7">
    <location>
        <begin position="196"/>
        <end position="262"/>
    </location>
</feature>
<evidence type="ECO:0000313" key="8">
    <source>
        <dbReference type="EMBL" id="VAW88056.1"/>
    </source>
</evidence>
<reference evidence="8" key="1">
    <citation type="submission" date="2018-06" db="EMBL/GenBank/DDBJ databases">
        <authorList>
            <person name="Zhirakovskaya E."/>
        </authorList>
    </citation>
    <scope>NUCLEOTIDE SEQUENCE</scope>
</reference>
<name>A0A3B1A575_9ZZZZ</name>
<accession>A0A3B1A575</accession>
<dbReference type="SUPFAM" id="SSF158682">
    <property type="entry name" value="TerB-like"/>
    <property type="match status" value="1"/>
</dbReference>
<keyword evidence="5 6" id="KW-0472">Membrane</keyword>
<keyword evidence="1" id="KW-1003">Cell membrane</keyword>
<dbReference type="PROSITE" id="PS50076">
    <property type="entry name" value="DNAJ_2"/>
    <property type="match status" value="1"/>
</dbReference>
<dbReference type="InterPro" id="IPR023749">
    <property type="entry name" value="DjlA"/>
</dbReference>
<feature type="transmembrane region" description="Helical" evidence="6">
    <location>
        <begin position="6"/>
        <end position="29"/>
    </location>
</feature>
<dbReference type="PRINTS" id="PR00625">
    <property type="entry name" value="JDOMAIN"/>
</dbReference>
<sequence>MIKILGMIIGVFSYGFFGLLIGLYIGYLLDRRFSKYYARWMLKALHKHLQKTQRTFFEATFQVMGHVAKADGRISEEEIRVARQVMVQMQLSEEATREAMALFNKGKSADFNLEEVLAPLRLIGQRQRNLVQMFVEIQLRAALADGEIAAEEHQIINNIGHILGFTTDDIARLEAMMRAERHNQQQPGNQGMELVDAYDILSLEEEASDAEVKKSYRKLMNQHHPDKLAAKGLPPEMMKIAEDKSHEIRTAYERVREHRGFK</sequence>
<dbReference type="Pfam" id="PF00226">
    <property type="entry name" value="DnaJ"/>
    <property type="match status" value="1"/>
</dbReference>
<dbReference type="InterPro" id="IPR001623">
    <property type="entry name" value="DnaJ_domain"/>
</dbReference>
<evidence type="ECO:0000256" key="6">
    <source>
        <dbReference type="SAM" id="Phobius"/>
    </source>
</evidence>
<dbReference type="Gene3D" id="1.10.3680.10">
    <property type="entry name" value="TerB-like"/>
    <property type="match status" value="1"/>
</dbReference>
<dbReference type="InterPro" id="IPR029024">
    <property type="entry name" value="TerB-like"/>
</dbReference>
<dbReference type="GO" id="GO:0051087">
    <property type="term" value="F:protein-folding chaperone binding"/>
    <property type="evidence" value="ECO:0007669"/>
    <property type="project" value="InterPro"/>
</dbReference>
<dbReference type="NCBIfam" id="NF006948">
    <property type="entry name" value="PRK09430.1"/>
    <property type="match status" value="1"/>
</dbReference>
<dbReference type="HAMAP" id="MF_01153">
    <property type="entry name" value="DjlA"/>
    <property type="match status" value="1"/>
</dbReference>
<dbReference type="EMBL" id="UOFP01000207">
    <property type="protein sequence ID" value="VAW88056.1"/>
    <property type="molecule type" value="Genomic_DNA"/>
</dbReference>
<evidence type="ECO:0000256" key="2">
    <source>
        <dbReference type="ARBA" id="ARBA00022519"/>
    </source>
</evidence>
<dbReference type="AlphaFoldDB" id="A0A3B1A575"/>
<dbReference type="Gene3D" id="1.10.287.110">
    <property type="entry name" value="DnaJ domain"/>
    <property type="match status" value="1"/>
</dbReference>
<keyword evidence="2" id="KW-0997">Cell inner membrane</keyword>
<proteinExistence type="inferred from homology"/>
<dbReference type="Pfam" id="PF05099">
    <property type="entry name" value="TerB"/>
    <property type="match status" value="1"/>
</dbReference>
<dbReference type="CDD" id="cd07316">
    <property type="entry name" value="terB_like_DjlA"/>
    <property type="match status" value="1"/>
</dbReference>
<evidence type="ECO:0000256" key="1">
    <source>
        <dbReference type="ARBA" id="ARBA00022475"/>
    </source>
</evidence>
<gene>
    <name evidence="8" type="ORF">MNBD_GAMMA18-1119</name>
</gene>
<dbReference type="SMART" id="SM00271">
    <property type="entry name" value="DnaJ"/>
    <property type="match status" value="1"/>
</dbReference>
<keyword evidence="4 6" id="KW-1133">Transmembrane helix</keyword>
<keyword evidence="3 6" id="KW-0812">Transmembrane</keyword>
<dbReference type="CDD" id="cd06257">
    <property type="entry name" value="DnaJ"/>
    <property type="match status" value="1"/>
</dbReference>
<protein>
    <submittedName>
        <fullName evidence="8">DnaJ-like protein DjlA</fullName>
    </submittedName>
</protein>